<evidence type="ECO:0000313" key="1">
    <source>
        <dbReference type="EMBL" id="CDW79732.1"/>
    </source>
</evidence>
<dbReference type="AlphaFoldDB" id="A0A078ADW9"/>
<dbReference type="InParanoid" id="A0A078ADW9"/>
<reference evidence="1 2" key="1">
    <citation type="submission" date="2014-06" db="EMBL/GenBank/DDBJ databases">
        <authorList>
            <person name="Swart Estienne"/>
        </authorList>
    </citation>
    <scope>NUCLEOTIDE SEQUENCE [LARGE SCALE GENOMIC DNA]</scope>
    <source>
        <strain evidence="1 2">130c</strain>
    </source>
</reference>
<organism evidence="1 2">
    <name type="scientific">Stylonychia lemnae</name>
    <name type="common">Ciliate</name>
    <dbReference type="NCBI Taxonomy" id="5949"/>
    <lineage>
        <taxon>Eukaryota</taxon>
        <taxon>Sar</taxon>
        <taxon>Alveolata</taxon>
        <taxon>Ciliophora</taxon>
        <taxon>Intramacronucleata</taxon>
        <taxon>Spirotrichea</taxon>
        <taxon>Stichotrichia</taxon>
        <taxon>Sporadotrichida</taxon>
        <taxon>Oxytrichidae</taxon>
        <taxon>Stylonychinae</taxon>
        <taxon>Stylonychia</taxon>
    </lineage>
</organism>
<accession>A0A078ADW9</accession>
<protein>
    <submittedName>
        <fullName evidence="1">Uncharacterized protein</fullName>
    </submittedName>
</protein>
<gene>
    <name evidence="1" type="primary">Contig3792.g4062</name>
    <name evidence="1" type="ORF">STYLEM_8723</name>
</gene>
<keyword evidence="2" id="KW-1185">Reference proteome</keyword>
<name>A0A078ADW9_STYLE</name>
<dbReference type="EMBL" id="CCKQ01008292">
    <property type="protein sequence ID" value="CDW79732.1"/>
    <property type="molecule type" value="Genomic_DNA"/>
</dbReference>
<dbReference type="Proteomes" id="UP000039865">
    <property type="component" value="Unassembled WGS sequence"/>
</dbReference>
<sequence>MTLSGCFIKKMKRTLVIKLVKQNSKFLKQKLQIPPQQKNLSKSIIQLNFSSWVRVLILL</sequence>
<proteinExistence type="predicted"/>
<evidence type="ECO:0000313" key="2">
    <source>
        <dbReference type="Proteomes" id="UP000039865"/>
    </source>
</evidence>